<accession>A0A5C7EXM0</accession>
<comment type="caution">
    <text evidence="13">The sequence shown here is derived from an EMBL/GenBank/DDBJ whole genome shotgun (WGS) entry which is preliminary data.</text>
</comment>
<keyword evidence="8 10" id="KW-0131">Cell cycle</keyword>
<name>A0A5C7EXM0_9PROT</name>
<dbReference type="Pfam" id="PF03033">
    <property type="entry name" value="Glyco_transf_28"/>
    <property type="match status" value="1"/>
</dbReference>
<evidence type="ECO:0000259" key="12">
    <source>
        <dbReference type="Pfam" id="PF04101"/>
    </source>
</evidence>
<evidence type="ECO:0000256" key="4">
    <source>
        <dbReference type="ARBA" id="ARBA00022679"/>
    </source>
</evidence>
<keyword evidence="9 10" id="KW-0961">Cell wall biogenesis/degradation</keyword>
<dbReference type="AlphaFoldDB" id="A0A5C7EXM0"/>
<keyword evidence="6 10" id="KW-0573">Peptidoglycan synthesis</keyword>
<keyword evidence="7 10" id="KW-0472">Membrane</keyword>
<dbReference type="EMBL" id="VPFL01000003">
    <property type="protein sequence ID" value="TXF13173.1"/>
    <property type="molecule type" value="Genomic_DNA"/>
</dbReference>
<feature type="binding site" evidence="10">
    <location>
        <position position="177"/>
    </location>
    <ligand>
        <name>UDP-N-acetyl-alpha-D-glucosamine</name>
        <dbReference type="ChEBI" id="CHEBI:57705"/>
    </ligand>
</feature>
<evidence type="ECO:0000256" key="8">
    <source>
        <dbReference type="ARBA" id="ARBA00023306"/>
    </source>
</evidence>
<dbReference type="InterPro" id="IPR004276">
    <property type="entry name" value="GlycoTrans_28_N"/>
</dbReference>
<dbReference type="FunCoup" id="A0A5C7EXM0">
    <property type="interactions" value="318"/>
</dbReference>
<dbReference type="GO" id="GO:0051301">
    <property type="term" value="P:cell division"/>
    <property type="evidence" value="ECO:0007669"/>
    <property type="project" value="UniProtKB-KW"/>
</dbReference>
<gene>
    <name evidence="10 13" type="primary">murG</name>
    <name evidence="13" type="ORF">FR698_03655</name>
</gene>
<feature type="domain" description="Glycosyltransferase family 28 N-terminal" evidence="11">
    <location>
        <begin position="5"/>
        <end position="142"/>
    </location>
</feature>
<dbReference type="EC" id="2.4.1.227" evidence="10"/>
<keyword evidence="1 10" id="KW-1003">Cell membrane</keyword>
<dbReference type="GO" id="GO:0008360">
    <property type="term" value="P:regulation of cell shape"/>
    <property type="evidence" value="ECO:0007669"/>
    <property type="project" value="UniProtKB-KW"/>
</dbReference>
<dbReference type="NCBIfam" id="TIGR01133">
    <property type="entry name" value="murG"/>
    <property type="match status" value="1"/>
</dbReference>
<dbReference type="Gene3D" id="3.40.50.2000">
    <property type="entry name" value="Glycogen Phosphorylase B"/>
    <property type="match status" value="2"/>
</dbReference>
<keyword evidence="4 10" id="KW-0808">Transferase</keyword>
<dbReference type="GO" id="GO:0005886">
    <property type="term" value="C:plasma membrane"/>
    <property type="evidence" value="ECO:0007669"/>
    <property type="project" value="UniProtKB-SubCell"/>
</dbReference>
<comment type="catalytic activity">
    <reaction evidence="10">
        <text>di-trans,octa-cis-undecaprenyl diphospho-N-acetyl-alpha-D-muramoyl-L-alanyl-D-glutamyl-meso-2,6-diaminopimeloyl-D-alanyl-D-alanine + UDP-N-acetyl-alpha-D-glucosamine = di-trans,octa-cis-undecaprenyl diphospho-[N-acetyl-alpha-D-glucosaminyl-(1-&gt;4)]-N-acetyl-alpha-D-muramoyl-L-alanyl-D-glutamyl-meso-2,6-diaminopimeloyl-D-alanyl-D-alanine + UDP + H(+)</text>
        <dbReference type="Rhea" id="RHEA:31227"/>
        <dbReference type="ChEBI" id="CHEBI:15378"/>
        <dbReference type="ChEBI" id="CHEBI:57705"/>
        <dbReference type="ChEBI" id="CHEBI:58223"/>
        <dbReference type="ChEBI" id="CHEBI:61387"/>
        <dbReference type="ChEBI" id="CHEBI:61388"/>
        <dbReference type="EC" id="2.4.1.227"/>
    </reaction>
</comment>
<keyword evidence="5 10" id="KW-0133">Cell shape</keyword>
<feature type="binding site" evidence="10">
    <location>
        <position position="304"/>
    </location>
    <ligand>
        <name>UDP-N-acetyl-alpha-D-glucosamine</name>
        <dbReference type="ChEBI" id="CHEBI:57705"/>
    </ligand>
</feature>
<dbReference type="HAMAP" id="MF_00033">
    <property type="entry name" value="MurG"/>
    <property type="match status" value="1"/>
</dbReference>
<feature type="binding site" evidence="10">
    <location>
        <position position="124"/>
    </location>
    <ligand>
        <name>UDP-N-acetyl-alpha-D-glucosamine</name>
        <dbReference type="ChEBI" id="CHEBI:57705"/>
    </ligand>
</feature>
<comment type="similarity">
    <text evidence="10">Belongs to the glycosyltransferase 28 family. MurG subfamily.</text>
</comment>
<dbReference type="GO" id="GO:0005975">
    <property type="term" value="P:carbohydrate metabolic process"/>
    <property type="evidence" value="ECO:0007669"/>
    <property type="project" value="InterPro"/>
</dbReference>
<dbReference type="CDD" id="cd03785">
    <property type="entry name" value="GT28_MurG"/>
    <property type="match status" value="1"/>
</dbReference>
<comment type="function">
    <text evidence="10">Cell wall formation. Catalyzes the transfer of a GlcNAc subunit on undecaprenyl-pyrophosphoryl-MurNAc-pentapeptide (lipid intermediate I) to form undecaprenyl-pyrophosphoryl-MurNAc-(pentapeptide)GlcNAc (lipid intermediate II).</text>
</comment>
<evidence type="ECO:0000256" key="10">
    <source>
        <dbReference type="HAMAP-Rule" id="MF_00033"/>
    </source>
</evidence>
<dbReference type="OrthoDB" id="9808936at2"/>
<feature type="binding site" evidence="10">
    <location>
        <position position="205"/>
    </location>
    <ligand>
        <name>UDP-N-acetyl-alpha-D-glucosamine</name>
        <dbReference type="ChEBI" id="CHEBI:57705"/>
    </ligand>
</feature>
<sequence>MSRTILIMAGGTGGHIFPGLAVADYLKAQGWSVVWLGTRGGMEGEIVGKHGYPMEWIRFSGVRKSGPLRWVGLPLLLVLACLQSARALARRRPDVVLGMGGFATFPGGLMASLLNRPLVIHEQNAIAGLANRVLAAVADRVLVGFPNAFNASAGRSTALVRLLKPAVKPEWTGNPVREDIAALPPPGERYGGRTGPLQVLVVGGSRGARAFNETLPLALAAMDPLERPRIVHQAGCGDAEAVARAYREAGVEAEVHAFIDDMARRYAEADLVICRAGALTVGELAAAGVASLLVPYPHAVDDHQTANARFLSDHGAAILVPQSELSPSTLAARLRALTRDVLLAMAQRARALAQPEATRRVAQACMEAVG</sequence>
<evidence type="ECO:0000256" key="7">
    <source>
        <dbReference type="ARBA" id="ARBA00023136"/>
    </source>
</evidence>
<dbReference type="InParanoid" id="A0A5C7EXM0"/>
<feature type="binding site" evidence="10">
    <location>
        <begin position="278"/>
        <end position="283"/>
    </location>
    <ligand>
        <name>UDP-N-acetyl-alpha-D-glucosamine</name>
        <dbReference type="ChEBI" id="CHEBI:57705"/>
    </ligand>
</feature>
<proteinExistence type="inferred from homology"/>
<feature type="binding site" evidence="10">
    <location>
        <position position="259"/>
    </location>
    <ligand>
        <name>UDP-N-acetyl-alpha-D-glucosamine</name>
        <dbReference type="ChEBI" id="CHEBI:57705"/>
    </ligand>
</feature>
<protein>
    <recommendedName>
        <fullName evidence="10">UDP-N-acetylglucosamine--N-acetylmuramyl-(pentapeptide) pyrophosphoryl-undecaprenol N-acetylglucosamine transferase</fullName>
        <ecNumber evidence="10">2.4.1.227</ecNumber>
    </recommendedName>
    <alternativeName>
        <fullName evidence="10">Undecaprenyl-PP-MurNAc-pentapeptide-UDPGlcNAc GlcNAc transferase</fullName>
    </alternativeName>
</protein>
<evidence type="ECO:0000256" key="9">
    <source>
        <dbReference type="ARBA" id="ARBA00023316"/>
    </source>
</evidence>
<feature type="domain" description="Glycosyl transferase family 28 C-terminal" evidence="12">
    <location>
        <begin position="199"/>
        <end position="347"/>
    </location>
</feature>
<evidence type="ECO:0000259" key="11">
    <source>
        <dbReference type="Pfam" id="PF03033"/>
    </source>
</evidence>
<evidence type="ECO:0000256" key="3">
    <source>
        <dbReference type="ARBA" id="ARBA00022676"/>
    </source>
</evidence>
<evidence type="ECO:0000256" key="1">
    <source>
        <dbReference type="ARBA" id="ARBA00022475"/>
    </source>
</evidence>
<dbReference type="InterPro" id="IPR006009">
    <property type="entry name" value="GlcNAc_MurG"/>
</dbReference>
<dbReference type="UniPathway" id="UPA00219"/>
<evidence type="ECO:0000256" key="6">
    <source>
        <dbReference type="ARBA" id="ARBA00022984"/>
    </source>
</evidence>
<dbReference type="RefSeq" id="WP_147798815.1">
    <property type="nucleotide sequence ID" value="NZ_VPFL01000003.1"/>
</dbReference>
<keyword evidence="3 10" id="KW-0328">Glycosyltransferase</keyword>
<dbReference type="GO" id="GO:0050511">
    <property type="term" value="F:undecaprenyldiphospho-muramoylpentapeptide beta-N-acetylglucosaminyltransferase activity"/>
    <property type="evidence" value="ECO:0007669"/>
    <property type="project" value="UniProtKB-UniRule"/>
</dbReference>
<comment type="subcellular location">
    <subcellularLocation>
        <location evidence="10">Cell membrane</location>
        <topology evidence="10">Peripheral membrane protein</topology>
        <orientation evidence="10">Cytoplasmic side</orientation>
    </subcellularLocation>
</comment>
<dbReference type="GO" id="GO:0071555">
    <property type="term" value="P:cell wall organization"/>
    <property type="evidence" value="ECO:0007669"/>
    <property type="project" value="UniProtKB-KW"/>
</dbReference>
<dbReference type="GO" id="GO:0051991">
    <property type="term" value="F:UDP-N-acetyl-D-glucosamine:N-acetylmuramoyl-L-alanyl-D-glutamyl-meso-2,6-diaminopimelyl-D-alanyl-D-alanine-diphosphoundecaprenol 4-beta-N-acetylglucosaminlytransferase activity"/>
    <property type="evidence" value="ECO:0007669"/>
    <property type="project" value="RHEA"/>
</dbReference>
<keyword evidence="14" id="KW-1185">Reference proteome</keyword>
<reference evidence="13 14" key="1">
    <citation type="submission" date="2019-08" db="EMBL/GenBank/DDBJ databases">
        <title>Pelomicrobium methylotrophicum gen. nov., sp. nov. a moderately thermophilic, facultatively anaerobic, lithoautotrophic and methylotrophic bacterium isolated from a terrestrial mud volcano.</title>
        <authorList>
            <person name="Slobodkina G.B."/>
            <person name="Merkel A.Y."/>
            <person name="Slobodkin A.I."/>
        </authorList>
    </citation>
    <scope>NUCLEOTIDE SEQUENCE [LARGE SCALE GENOMIC DNA]</scope>
    <source>
        <strain evidence="13 14">SM250</strain>
    </source>
</reference>
<evidence type="ECO:0000256" key="5">
    <source>
        <dbReference type="ARBA" id="ARBA00022960"/>
    </source>
</evidence>
<feature type="binding site" evidence="10">
    <location>
        <begin position="12"/>
        <end position="14"/>
    </location>
    <ligand>
        <name>UDP-N-acetyl-alpha-D-glucosamine</name>
        <dbReference type="ChEBI" id="CHEBI:57705"/>
    </ligand>
</feature>
<dbReference type="GO" id="GO:0009252">
    <property type="term" value="P:peptidoglycan biosynthetic process"/>
    <property type="evidence" value="ECO:0007669"/>
    <property type="project" value="UniProtKB-UniRule"/>
</dbReference>
<dbReference type="PANTHER" id="PTHR21015">
    <property type="entry name" value="UDP-N-ACETYLGLUCOSAMINE--N-ACETYLMURAMYL-(PENTAPEPTIDE) PYROPHOSPHORYL-UNDECAPRENOL N-ACETYLGLUCOSAMINE TRANSFERASE 1"/>
    <property type="match status" value="1"/>
</dbReference>
<keyword evidence="2 10" id="KW-0132">Cell division</keyword>
<dbReference type="Proteomes" id="UP000321201">
    <property type="component" value="Unassembled WGS sequence"/>
</dbReference>
<organism evidence="13 14">
    <name type="scientific">Pelomicrobium methylotrophicum</name>
    <dbReference type="NCBI Taxonomy" id="2602750"/>
    <lineage>
        <taxon>Bacteria</taxon>
        <taxon>Pseudomonadati</taxon>
        <taxon>Pseudomonadota</taxon>
        <taxon>Hydrogenophilia</taxon>
        <taxon>Hydrogenophilia incertae sedis</taxon>
        <taxon>Pelomicrobium</taxon>
    </lineage>
</organism>
<comment type="pathway">
    <text evidence="10">Cell wall biogenesis; peptidoglycan biosynthesis.</text>
</comment>
<evidence type="ECO:0000256" key="2">
    <source>
        <dbReference type="ARBA" id="ARBA00022618"/>
    </source>
</evidence>
<dbReference type="SUPFAM" id="SSF53756">
    <property type="entry name" value="UDP-Glycosyltransferase/glycogen phosphorylase"/>
    <property type="match status" value="1"/>
</dbReference>
<evidence type="ECO:0000313" key="14">
    <source>
        <dbReference type="Proteomes" id="UP000321201"/>
    </source>
</evidence>
<dbReference type="InterPro" id="IPR007235">
    <property type="entry name" value="Glyco_trans_28_C"/>
</dbReference>
<dbReference type="Pfam" id="PF04101">
    <property type="entry name" value="Glyco_tran_28_C"/>
    <property type="match status" value="1"/>
</dbReference>
<dbReference type="PANTHER" id="PTHR21015:SF22">
    <property type="entry name" value="GLYCOSYLTRANSFERASE"/>
    <property type="match status" value="1"/>
</dbReference>
<evidence type="ECO:0000313" key="13">
    <source>
        <dbReference type="EMBL" id="TXF13173.1"/>
    </source>
</evidence>